<sequence>MSRMSMNRRRFAVLAGTTALAAPMIGSGAARGQARWKPEKPITIYNPFAAGGVTDVHMRLLAEAVGKILGQQIIIDIKPGAAGTLAPAMLLNAKPDGYTLAVMSINTLRYPHYQQTSWNPLTDFTYITGLSGYTMGIVVRSDSPWKTFQDMIAAGKKDPDKYNYGTSGVGGTGQLMMIEVEQATGAKFTHVPYKGGAEWMQALMSGEIQFIADAAQWAPFVDDGKCRILAFATEKRIPRYPDVPTMVELGVNVVGQSPYGLLGPKGMPPEIVNTLHEAFKQASAEPKVIEYLAKFIQVPWDKPPADFRAFAEKYYAEVKPLLIKAGLAKP</sequence>
<evidence type="ECO:0000256" key="2">
    <source>
        <dbReference type="SAM" id="SignalP"/>
    </source>
</evidence>
<evidence type="ECO:0000313" key="3">
    <source>
        <dbReference type="EMBL" id="MBU8872591.1"/>
    </source>
</evidence>
<evidence type="ECO:0000256" key="1">
    <source>
        <dbReference type="ARBA" id="ARBA00006987"/>
    </source>
</evidence>
<organism evidence="3 4">
    <name type="scientific">Reyranella humidisoli</name>
    <dbReference type="NCBI Taxonomy" id="2849149"/>
    <lineage>
        <taxon>Bacteria</taxon>
        <taxon>Pseudomonadati</taxon>
        <taxon>Pseudomonadota</taxon>
        <taxon>Alphaproteobacteria</taxon>
        <taxon>Hyphomicrobiales</taxon>
        <taxon>Reyranellaceae</taxon>
        <taxon>Reyranella</taxon>
    </lineage>
</organism>
<dbReference type="InterPro" id="IPR006311">
    <property type="entry name" value="TAT_signal"/>
</dbReference>
<dbReference type="InterPro" id="IPR005064">
    <property type="entry name" value="BUG"/>
</dbReference>
<dbReference type="PIRSF" id="PIRSF017082">
    <property type="entry name" value="YflP"/>
    <property type="match status" value="1"/>
</dbReference>
<reference evidence="3 4" key="1">
    <citation type="submission" date="2021-06" db="EMBL/GenBank/DDBJ databases">
        <authorList>
            <person name="Lee D.H."/>
        </authorList>
    </citation>
    <scope>NUCLEOTIDE SEQUENCE [LARGE SCALE GENOMIC DNA]</scope>
    <source>
        <strain evidence="3 4">MMS21-HV4-11</strain>
    </source>
</reference>
<proteinExistence type="inferred from homology"/>
<dbReference type="PROSITE" id="PS51318">
    <property type="entry name" value="TAT"/>
    <property type="match status" value="1"/>
</dbReference>
<keyword evidence="4" id="KW-1185">Reference proteome</keyword>
<dbReference type="EMBL" id="JAHOPB010000001">
    <property type="protein sequence ID" value="MBU8872591.1"/>
    <property type="molecule type" value="Genomic_DNA"/>
</dbReference>
<dbReference type="PANTHER" id="PTHR42928:SF5">
    <property type="entry name" value="BLR1237 PROTEIN"/>
    <property type="match status" value="1"/>
</dbReference>
<dbReference type="PANTHER" id="PTHR42928">
    <property type="entry name" value="TRICARBOXYLATE-BINDING PROTEIN"/>
    <property type="match status" value="1"/>
</dbReference>
<name>A0ABS6IDB2_9HYPH</name>
<dbReference type="Proteomes" id="UP000727907">
    <property type="component" value="Unassembled WGS sequence"/>
</dbReference>
<gene>
    <name evidence="3" type="ORF">KQ910_02395</name>
</gene>
<comment type="caution">
    <text evidence="3">The sequence shown here is derived from an EMBL/GenBank/DDBJ whole genome shotgun (WGS) entry which is preliminary data.</text>
</comment>
<keyword evidence="2" id="KW-0732">Signal</keyword>
<dbReference type="Pfam" id="PF03401">
    <property type="entry name" value="TctC"/>
    <property type="match status" value="1"/>
</dbReference>
<dbReference type="CDD" id="cd07012">
    <property type="entry name" value="PBP2_Bug_TTT"/>
    <property type="match status" value="1"/>
</dbReference>
<feature type="signal peptide" evidence="2">
    <location>
        <begin position="1"/>
        <end position="21"/>
    </location>
</feature>
<comment type="similarity">
    <text evidence="1">Belongs to the UPF0065 (bug) family.</text>
</comment>
<dbReference type="RefSeq" id="WP_216956814.1">
    <property type="nucleotide sequence ID" value="NZ_JAHOPB010000001.1"/>
</dbReference>
<accession>A0ABS6IDB2</accession>
<evidence type="ECO:0000313" key="4">
    <source>
        <dbReference type="Proteomes" id="UP000727907"/>
    </source>
</evidence>
<protein>
    <submittedName>
        <fullName evidence="3">Tripartite tricarboxylate transporter substrate binding protein</fullName>
    </submittedName>
</protein>
<feature type="chain" id="PRO_5047094719" evidence="2">
    <location>
        <begin position="22"/>
        <end position="330"/>
    </location>
</feature>